<dbReference type="Pfam" id="PF05542">
    <property type="entry name" value="DUF760"/>
    <property type="match status" value="1"/>
</dbReference>
<name>A0A401IF08_APHSA</name>
<dbReference type="OrthoDB" id="461768at2"/>
<sequence>MAFNFDFFASEPEEQDTNALIQYLQQQHPDTLARIAQSASPEVQQIITQNVQGLVGMLPSEEFNISITTDRENLANLLASAMMTGYFLGKMEQRKNLEVHLSNTESLSANPSPQRQKKD</sequence>
<protein>
    <recommendedName>
        <fullName evidence="4">DUF760 domain-containing protein</fullName>
    </recommendedName>
</protein>
<dbReference type="EMBL" id="BDQK01000005">
    <property type="protein sequence ID" value="GBF79821.1"/>
    <property type="molecule type" value="Genomic_DNA"/>
</dbReference>
<comment type="caution">
    <text evidence="2">The sequence shown here is derived from an EMBL/GenBank/DDBJ whole genome shotgun (WGS) entry which is preliminary data.</text>
</comment>
<evidence type="ECO:0008006" key="4">
    <source>
        <dbReference type="Google" id="ProtNLM"/>
    </source>
</evidence>
<reference evidence="3" key="1">
    <citation type="submission" date="2017-05" db="EMBL/GenBank/DDBJ databases">
        <title>Physiological properties and genetic analysis related to exopolysaccharide production of fresh-water unicellular cyanobacterium Aphanothece sacrum, Suizenji Nori, that has been cultured as a food source in Japan.</title>
        <authorList>
            <person name="Kanesaki Y."/>
            <person name="Yoshikawa S."/>
            <person name="Ohki K."/>
        </authorList>
    </citation>
    <scope>NUCLEOTIDE SEQUENCE [LARGE SCALE GENOMIC DNA]</scope>
    <source>
        <strain evidence="3">FPU1</strain>
    </source>
</reference>
<keyword evidence="3" id="KW-1185">Reference proteome</keyword>
<dbReference type="AlphaFoldDB" id="A0A401IF08"/>
<dbReference type="InterPro" id="IPR008479">
    <property type="entry name" value="DUF760"/>
</dbReference>
<feature type="region of interest" description="Disordered" evidence="1">
    <location>
        <begin position="99"/>
        <end position="119"/>
    </location>
</feature>
<organism evidence="2 3">
    <name type="scientific">Aphanothece sacrum FPU1</name>
    <dbReference type="NCBI Taxonomy" id="1920663"/>
    <lineage>
        <taxon>Bacteria</taxon>
        <taxon>Bacillati</taxon>
        <taxon>Cyanobacteriota</taxon>
        <taxon>Cyanophyceae</taxon>
        <taxon>Oscillatoriophycideae</taxon>
        <taxon>Chroococcales</taxon>
        <taxon>Aphanothecaceae</taxon>
        <taxon>Aphanothece</taxon>
    </lineage>
</organism>
<proteinExistence type="predicted"/>
<dbReference type="Proteomes" id="UP000287247">
    <property type="component" value="Unassembled WGS sequence"/>
</dbReference>
<evidence type="ECO:0000256" key="1">
    <source>
        <dbReference type="SAM" id="MobiDB-lite"/>
    </source>
</evidence>
<accession>A0A401IF08</accession>
<evidence type="ECO:0000313" key="2">
    <source>
        <dbReference type="EMBL" id="GBF79821.1"/>
    </source>
</evidence>
<dbReference type="PANTHER" id="PTHR33598:SF2">
    <property type="entry name" value="MAR-BINDING FILAMENT-LIKE PROTEIN"/>
    <property type="match status" value="1"/>
</dbReference>
<gene>
    <name evidence="2" type="ORF">AsFPU1_1221</name>
</gene>
<dbReference type="RefSeq" id="WP_124973961.1">
    <property type="nucleotide sequence ID" value="NZ_BDQK01000005.1"/>
</dbReference>
<feature type="compositionally biased region" description="Polar residues" evidence="1">
    <location>
        <begin position="101"/>
        <end position="119"/>
    </location>
</feature>
<dbReference type="PANTHER" id="PTHR33598">
    <property type="entry name" value="OS02G0833400 PROTEIN"/>
    <property type="match status" value="1"/>
</dbReference>
<evidence type="ECO:0000313" key="3">
    <source>
        <dbReference type="Proteomes" id="UP000287247"/>
    </source>
</evidence>